<dbReference type="InterPro" id="IPR042197">
    <property type="entry name" value="Apaf_helical"/>
</dbReference>
<keyword evidence="2" id="KW-0611">Plant defense</keyword>
<organism evidence="5 6">
    <name type="scientific">Paspalum notatum var. saurae</name>
    <dbReference type="NCBI Taxonomy" id="547442"/>
    <lineage>
        <taxon>Eukaryota</taxon>
        <taxon>Viridiplantae</taxon>
        <taxon>Streptophyta</taxon>
        <taxon>Embryophyta</taxon>
        <taxon>Tracheophyta</taxon>
        <taxon>Spermatophyta</taxon>
        <taxon>Magnoliopsida</taxon>
        <taxon>Liliopsida</taxon>
        <taxon>Poales</taxon>
        <taxon>Poaceae</taxon>
        <taxon>PACMAD clade</taxon>
        <taxon>Panicoideae</taxon>
        <taxon>Andropogonodae</taxon>
        <taxon>Paspaleae</taxon>
        <taxon>Paspalinae</taxon>
        <taxon>Paspalum</taxon>
    </lineage>
</organism>
<dbReference type="Pfam" id="PF23598">
    <property type="entry name" value="LRR_14"/>
    <property type="match status" value="1"/>
</dbReference>
<dbReference type="GO" id="GO:0009626">
    <property type="term" value="P:plant-type hypersensitive response"/>
    <property type="evidence" value="ECO:0007669"/>
    <property type="project" value="UniProtKB-ARBA"/>
</dbReference>
<dbReference type="InterPro" id="IPR055414">
    <property type="entry name" value="LRR_R13L4/SHOC2-like"/>
</dbReference>
<dbReference type="Pfam" id="PF23559">
    <property type="entry name" value="WHD_DRP"/>
    <property type="match status" value="1"/>
</dbReference>
<reference evidence="5 6" key="1">
    <citation type="submission" date="2024-02" db="EMBL/GenBank/DDBJ databases">
        <title>High-quality chromosome-scale genome assembly of Pensacola bahiagrass (Paspalum notatum Flugge var. saurae).</title>
        <authorList>
            <person name="Vega J.M."/>
            <person name="Podio M."/>
            <person name="Orjuela J."/>
            <person name="Siena L.A."/>
            <person name="Pessino S.C."/>
            <person name="Combes M.C."/>
            <person name="Mariac C."/>
            <person name="Albertini E."/>
            <person name="Pupilli F."/>
            <person name="Ortiz J.P.A."/>
            <person name="Leblanc O."/>
        </authorList>
    </citation>
    <scope>NUCLEOTIDE SEQUENCE [LARGE SCALE GENOMIC DNA]</scope>
    <source>
        <strain evidence="5">R1</strain>
        <tissue evidence="5">Leaf</tissue>
    </source>
</reference>
<keyword evidence="1" id="KW-0677">Repeat</keyword>
<dbReference type="GO" id="GO:0002758">
    <property type="term" value="P:innate immune response-activating signaling pathway"/>
    <property type="evidence" value="ECO:0007669"/>
    <property type="project" value="UniProtKB-ARBA"/>
</dbReference>
<dbReference type="SUPFAM" id="SSF52058">
    <property type="entry name" value="L domain-like"/>
    <property type="match status" value="1"/>
</dbReference>
<evidence type="ECO:0000256" key="2">
    <source>
        <dbReference type="ARBA" id="ARBA00022821"/>
    </source>
</evidence>
<evidence type="ECO:0000313" key="5">
    <source>
        <dbReference type="EMBL" id="WVZ95544.1"/>
    </source>
</evidence>
<protein>
    <recommendedName>
        <fullName evidence="7">NB-ARC domain-containing protein</fullName>
    </recommendedName>
</protein>
<keyword evidence="6" id="KW-1185">Reference proteome</keyword>
<accession>A0AAQ3UU65</accession>
<dbReference type="InterPro" id="IPR044974">
    <property type="entry name" value="Disease_R_plants"/>
</dbReference>
<name>A0AAQ3UU65_PASNO</name>
<dbReference type="EMBL" id="CP144753">
    <property type="protein sequence ID" value="WVZ95544.1"/>
    <property type="molecule type" value="Genomic_DNA"/>
</dbReference>
<dbReference type="GO" id="GO:0043531">
    <property type="term" value="F:ADP binding"/>
    <property type="evidence" value="ECO:0007669"/>
    <property type="project" value="InterPro"/>
</dbReference>
<feature type="domain" description="Disease resistance R13L4/SHOC-2-like LRR" evidence="4">
    <location>
        <begin position="199"/>
        <end position="543"/>
    </location>
</feature>
<dbReference type="GO" id="GO:0042742">
    <property type="term" value="P:defense response to bacterium"/>
    <property type="evidence" value="ECO:0007669"/>
    <property type="project" value="UniProtKB-ARBA"/>
</dbReference>
<dbReference type="PANTHER" id="PTHR23155:SF906">
    <property type="entry name" value="OS08G0205100 PROTEIN"/>
    <property type="match status" value="1"/>
</dbReference>
<dbReference type="PANTHER" id="PTHR23155">
    <property type="entry name" value="DISEASE RESISTANCE PROTEIN RP"/>
    <property type="match status" value="1"/>
</dbReference>
<dbReference type="InterPro" id="IPR058922">
    <property type="entry name" value="WHD_DRP"/>
</dbReference>
<dbReference type="Gene3D" id="3.80.10.10">
    <property type="entry name" value="Ribonuclease Inhibitor"/>
    <property type="match status" value="1"/>
</dbReference>
<evidence type="ECO:0000259" key="3">
    <source>
        <dbReference type="Pfam" id="PF23559"/>
    </source>
</evidence>
<evidence type="ECO:0000259" key="4">
    <source>
        <dbReference type="Pfam" id="PF23598"/>
    </source>
</evidence>
<feature type="domain" description="Disease resistance protein winged helix" evidence="3">
    <location>
        <begin position="81"/>
        <end position="154"/>
    </location>
</feature>
<evidence type="ECO:0008006" key="7">
    <source>
        <dbReference type="Google" id="ProtNLM"/>
    </source>
</evidence>
<dbReference type="SUPFAM" id="SSF52540">
    <property type="entry name" value="P-loop containing nucleoside triphosphate hydrolases"/>
    <property type="match status" value="1"/>
</dbReference>
<dbReference type="Gene3D" id="1.10.10.10">
    <property type="entry name" value="Winged helix-like DNA-binding domain superfamily/Winged helix DNA-binding domain"/>
    <property type="match status" value="1"/>
</dbReference>
<gene>
    <name evidence="5" type="ORF">U9M48_041296</name>
</gene>
<dbReference type="AlphaFoldDB" id="A0AAQ3UU65"/>
<evidence type="ECO:0000256" key="1">
    <source>
        <dbReference type="ARBA" id="ARBA00022737"/>
    </source>
</evidence>
<dbReference type="Gene3D" id="1.10.8.430">
    <property type="entry name" value="Helical domain of apoptotic protease-activating factors"/>
    <property type="match status" value="1"/>
</dbReference>
<evidence type="ECO:0000313" key="6">
    <source>
        <dbReference type="Proteomes" id="UP001341281"/>
    </source>
</evidence>
<dbReference type="InterPro" id="IPR032675">
    <property type="entry name" value="LRR_dom_sf"/>
</dbReference>
<dbReference type="Proteomes" id="UP001341281">
    <property type="component" value="Chromosome 09"/>
</dbReference>
<sequence>MKPYCEILKKCGGMPLAIVTMASMLACQQTRSRTWLESIHHSLASDFATKSKYDGMMYILDLSYKYLPHELKACFLYLGSYPEDHNIKKVDLVRRWVAEGFVSNSDGQDVWDVAKSYYNELANRSLIQPNYDENIFYSLPIPSCRVHDMLLELIVKRCKEDNFLSLKNDDPHAEPSGQDKVIRRLTVVGFGDAVRNVSQIRSLAMLGSNRMPPLLELKFVRVLHLELERVGGKGIELADINRLSQLRYLVVTSGFSTLVVLPHQIKGLRFLETLDFSGVFIRGDYSFEIIDAPRLSHLKAPKPMRLLLPDRIGMFKMLHTLRGFILPPMDSLENIIGLGELAALSDLEFVSPRRCAPLVEAAWMAALAASLEKLRNLRQLVVMTCPFDDVGCCADALSSLSPPFHNLEQLNLRDWTFSRVPKWIGYLYNLRGLQICAKQILQEDVVIMGTQLPRLLILRLRILGIPTERIVVGGSTGFPALKSFIFDCDMVSYLTFEAGTMPELRALDLVVYVDEWDRAAPGGLQHLPRLEQIGAKRAFSSVEEAHRRSFAKDEALIRGVFQGAADSLPTRPAFKLWGGWFLRPRMEDC</sequence>
<proteinExistence type="predicted"/>
<dbReference type="InterPro" id="IPR027417">
    <property type="entry name" value="P-loop_NTPase"/>
</dbReference>
<dbReference type="PROSITE" id="PS51257">
    <property type="entry name" value="PROKAR_LIPOPROTEIN"/>
    <property type="match status" value="1"/>
</dbReference>
<dbReference type="InterPro" id="IPR036388">
    <property type="entry name" value="WH-like_DNA-bd_sf"/>
</dbReference>
<dbReference type="FunFam" id="1.10.10.10:FF:000322">
    <property type="entry name" value="Probable disease resistance protein At1g63360"/>
    <property type="match status" value="1"/>
</dbReference>